<name>A0A917FRV8_9NOCA</name>
<organism evidence="1 2">
    <name type="scientific">Rhodococcoides trifolii</name>
    <dbReference type="NCBI Taxonomy" id="908250"/>
    <lineage>
        <taxon>Bacteria</taxon>
        <taxon>Bacillati</taxon>
        <taxon>Actinomycetota</taxon>
        <taxon>Actinomycetes</taxon>
        <taxon>Mycobacteriales</taxon>
        <taxon>Nocardiaceae</taxon>
        <taxon>Rhodococcoides</taxon>
    </lineage>
</organism>
<comment type="caution">
    <text evidence="1">The sequence shown here is derived from an EMBL/GenBank/DDBJ whole genome shotgun (WGS) entry which is preliminary data.</text>
</comment>
<evidence type="ECO:0000313" key="1">
    <source>
        <dbReference type="EMBL" id="GGG00323.1"/>
    </source>
</evidence>
<dbReference type="Proteomes" id="UP000654257">
    <property type="component" value="Unassembled WGS sequence"/>
</dbReference>
<dbReference type="RefSeq" id="WP_188543798.1">
    <property type="nucleotide sequence ID" value="NZ_BMCU01000001.1"/>
</dbReference>
<reference evidence="1" key="2">
    <citation type="submission" date="2020-09" db="EMBL/GenBank/DDBJ databases">
        <authorList>
            <person name="Sun Q."/>
            <person name="Sedlacek I."/>
        </authorList>
    </citation>
    <scope>NUCLEOTIDE SEQUENCE</scope>
    <source>
        <strain evidence="1">CCM 7905</strain>
    </source>
</reference>
<keyword evidence="2" id="KW-1185">Reference proteome</keyword>
<evidence type="ECO:0000313" key="2">
    <source>
        <dbReference type="Proteomes" id="UP000654257"/>
    </source>
</evidence>
<accession>A0A917FRV8</accession>
<gene>
    <name evidence="1" type="ORF">GCM10007304_12810</name>
</gene>
<proteinExistence type="predicted"/>
<dbReference type="EMBL" id="BMCU01000001">
    <property type="protein sequence ID" value="GGG00323.1"/>
    <property type="molecule type" value="Genomic_DNA"/>
</dbReference>
<protein>
    <submittedName>
        <fullName evidence="1">Uncharacterized protein</fullName>
    </submittedName>
</protein>
<reference evidence="1" key="1">
    <citation type="journal article" date="2014" name="Int. J. Syst. Evol. Microbiol.">
        <title>Complete genome sequence of Corynebacterium casei LMG S-19264T (=DSM 44701T), isolated from a smear-ripened cheese.</title>
        <authorList>
            <consortium name="US DOE Joint Genome Institute (JGI-PGF)"/>
            <person name="Walter F."/>
            <person name="Albersmeier A."/>
            <person name="Kalinowski J."/>
            <person name="Ruckert C."/>
        </authorList>
    </citation>
    <scope>NUCLEOTIDE SEQUENCE</scope>
    <source>
        <strain evidence="1">CCM 7905</strain>
    </source>
</reference>
<dbReference type="AlphaFoldDB" id="A0A917FRV8"/>
<sequence>MDDSDDPIDERTRRGDLIRAWCDAARLDGRHEVLSDRAAVLIAVGRVDIETRQIVLNRLRSGKLFPSIGGFGALRLLCDEMNWLDGKLDGLRMGPTRLALQQRRAHLARRYGQAESTFELSIHHYARGVRAIRKDRRDGVHLDLEQRVALFTALTRTPTPLGLGPGPLDRAREIVVGVAADRLEPVGRGVPELARAVAGRDADRFADRFDTMLFLAGSYHDRIQASKMWRSEVFAIQRSQLDVGEELIQISVDVTELADVETELTAAFEEGDARDEVGRREVLLRKGDLIPVWDQLVDRVGALSRIVDQLADAERDHRTLGALQRTVDLDGKIGDLIARSGSRELSADNTHNVGDQIEKR</sequence>